<dbReference type="SUPFAM" id="SSF52980">
    <property type="entry name" value="Restriction endonuclease-like"/>
    <property type="match status" value="1"/>
</dbReference>
<keyword evidence="3" id="KW-1185">Reference proteome</keyword>
<gene>
    <name evidence="2" type="ORF">FRUB_03442</name>
</gene>
<dbReference type="CDD" id="cd06260">
    <property type="entry name" value="DUF820-like"/>
    <property type="match status" value="1"/>
</dbReference>
<dbReference type="InterPro" id="IPR011335">
    <property type="entry name" value="Restrct_endonuc-II-like"/>
</dbReference>
<dbReference type="InterPro" id="IPR008538">
    <property type="entry name" value="Uma2"/>
</dbReference>
<evidence type="ECO:0000313" key="2">
    <source>
        <dbReference type="EMBL" id="OWK43843.1"/>
    </source>
</evidence>
<comment type="caution">
    <text evidence="2">The sequence shown here is derived from an EMBL/GenBank/DDBJ whole genome shotgun (WGS) entry which is preliminary data.</text>
</comment>
<organism evidence="2 3">
    <name type="scientific">Fimbriiglobus ruber</name>
    <dbReference type="NCBI Taxonomy" id="1908690"/>
    <lineage>
        <taxon>Bacteria</taxon>
        <taxon>Pseudomonadati</taxon>
        <taxon>Planctomycetota</taxon>
        <taxon>Planctomycetia</taxon>
        <taxon>Gemmatales</taxon>
        <taxon>Gemmataceae</taxon>
        <taxon>Fimbriiglobus</taxon>
    </lineage>
</organism>
<dbReference type="Pfam" id="PF05685">
    <property type="entry name" value="Uma2"/>
    <property type="match status" value="1"/>
</dbReference>
<evidence type="ECO:0000259" key="1">
    <source>
        <dbReference type="Pfam" id="PF05685"/>
    </source>
</evidence>
<dbReference type="Proteomes" id="UP000214646">
    <property type="component" value="Unassembled WGS sequence"/>
</dbReference>
<feature type="domain" description="Putative restriction endonuclease" evidence="1">
    <location>
        <begin position="3"/>
        <end position="60"/>
    </location>
</feature>
<reference evidence="3" key="1">
    <citation type="submission" date="2017-06" db="EMBL/GenBank/DDBJ databases">
        <title>Genome analysis of Fimbriiglobus ruber SP5, the first member of the order Planctomycetales with confirmed chitinolytic capability.</title>
        <authorList>
            <person name="Ravin N.V."/>
            <person name="Rakitin A.L."/>
            <person name="Ivanova A.A."/>
            <person name="Beletsky A.V."/>
            <person name="Kulichevskaya I.S."/>
            <person name="Mardanov A.V."/>
            <person name="Dedysh S.N."/>
        </authorList>
    </citation>
    <scope>NUCLEOTIDE SEQUENCE [LARGE SCALE GENOMIC DNA]</scope>
    <source>
        <strain evidence="3">SP5</strain>
    </source>
</reference>
<proteinExistence type="predicted"/>
<protein>
    <recommendedName>
        <fullName evidence="1">Putative restriction endonuclease domain-containing protein</fullName>
    </recommendedName>
</protein>
<accession>A0A225DS14</accession>
<dbReference type="InterPro" id="IPR012296">
    <property type="entry name" value="Nuclease_put_TT1808"/>
</dbReference>
<dbReference type="EMBL" id="NIDE01000004">
    <property type="protein sequence ID" value="OWK43843.1"/>
    <property type="molecule type" value="Genomic_DNA"/>
</dbReference>
<dbReference type="Gene3D" id="3.90.1570.10">
    <property type="entry name" value="tt1808, chain A"/>
    <property type="match status" value="1"/>
</dbReference>
<dbReference type="AlphaFoldDB" id="A0A225DS14"/>
<name>A0A225DS14_9BACT</name>
<evidence type="ECO:0000313" key="3">
    <source>
        <dbReference type="Proteomes" id="UP000214646"/>
    </source>
</evidence>
<sequence>MAIKLDEYAKAGVRLVWYVDPTREEVTVYPKGRERGKKVVGTDGVIDGGDVLPGFVLPVAKIFEKRGPTKKGKKKDKS</sequence>